<accession>A0ABQ3KW40</accession>
<gene>
    <name evidence="2" type="ORF">GCM10010919_12220</name>
</gene>
<keyword evidence="1" id="KW-0732">Signal</keyword>
<feature type="chain" id="PRO_5045401549" description="DUF2987 domain-containing protein" evidence="1">
    <location>
        <begin position="25"/>
        <end position="200"/>
    </location>
</feature>
<evidence type="ECO:0000313" key="2">
    <source>
        <dbReference type="EMBL" id="GHG65106.1"/>
    </source>
</evidence>
<name>A0ABQ3KW40_9ALTE</name>
<protein>
    <recommendedName>
        <fullName evidence="4">DUF2987 domain-containing protein</fullName>
    </recommendedName>
</protein>
<dbReference type="Proteomes" id="UP000659697">
    <property type="component" value="Unassembled WGS sequence"/>
</dbReference>
<dbReference type="EMBL" id="BNAO01000002">
    <property type="protein sequence ID" value="GHG65106.1"/>
    <property type="molecule type" value="Genomic_DNA"/>
</dbReference>
<feature type="signal peptide" evidence="1">
    <location>
        <begin position="1"/>
        <end position="24"/>
    </location>
</feature>
<reference evidence="3" key="1">
    <citation type="journal article" date="2019" name="Int. J. Syst. Evol. Microbiol.">
        <title>The Global Catalogue of Microorganisms (GCM) 10K type strain sequencing project: providing services to taxonomists for standard genome sequencing and annotation.</title>
        <authorList>
            <consortium name="The Broad Institute Genomics Platform"/>
            <consortium name="The Broad Institute Genome Sequencing Center for Infectious Disease"/>
            <person name="Wu L."/>
            <person name="Ma J."/>
        </authorList>
    </citation>
    <scope>NUCLEOTIDE SEQUENCE [LARGE SCALE GENOMIC DNA]</scope>
    <source>
        <strain evidence="3">CGMCC 1.7003</strain>
    </source>
</reference>
<dbReference type="RefSeq" id="WP_189431314.1">
    <property type="nucleotide sequence ID" value="NZ_BNAO01000002.1"/>
</dbReference>
<evidence type="ECO:0008006" key="4">
    <source>
        <dbReference type="Google" id="ProtNLM"/>
    </source>
</evidence>
<comment type="caution">
    <text evidence="2">The sequence shown here is derived from an EMBL/GenBank/DDBJ whole genome shotgun (WGS) entry which is preliminary data.</text>
</comment>
<organism evidence="2 3">
    <name type="scientific">Alishewanella longhuensis</name>
    <dbReference type="NCBI Taxonomy" id="1091037"/>
    <lineage>
        <taxon>Bacteria</taxon>
        <taxon>Pseudomonadati</taxon>
        <taxon>Pseudomonadota</taxon>
        <taxon>Gammaproteobacteria</taxon>
        <taxon>Alteromonadales</taxon>
        <taxon>Alteromonadaceae</taxon>
        <taxon>Alishewanella</taxon>
    </lineage>
</organism>
<sequence>MLSVQCRLPLLMLSLLLSIFPVVANNAPAVKAAITETDLTQISVQHLQLGMDKAQAGLLLEQHFSNVRKTESGSVTAFKCVKQQCQAQRLAADGSVSVNVHFNQADKIYWIAAQTQTQLASSAEECMRLAGEQLAAIRLQYSPDNQQYFYGQNTLSLRLNKQGHPDPADNTLYGFRVQIKCDPLAKGLAQSEFELRDNAL</sequence>
<proteinExistence type="predicted"/>
<evidence type="ECO:0000256" key="1">
    <source>
        <dbReference type="SAM" id="SignalP"/>
    </source>
</evidence>
<evidence type="ECO:0000313" key="3">
    <source>
        <dbReference type="Proteomes" id="UP000659697"/>
    </source>
</evidence>
<keyword evidence="3" id="KW-1185">Reference proteome</keyword>